<dbReference type="AlphaFoldDB" id="A0A2Y9AFS9"/>
<dbReference type="PANTHER" id="PTHR12110:SF41">
    <property type="entry name" value="INOSOSE DEHYDRATASE"/>
    <property type="match status" value="1"/>
</dbReference>
<proteinExistence type="predicted"/>
<organism evidence="3 4">
    <name type="scientific">Georgenia satyanarayanai</name>
    <dbReference type="NCBI Taxonomy" id="860221"/>
    <lineage>
        <taxon>Bacteria</taxon>
        <taxon>Bacillati</taxon>
        <taxon>Actinomycetota</taxon>
        <taxon>Actinomycetes</taxon>
        <taxon>Micrococcales</taxon>
        <taxon>Bogoriellaceae</taxon>
        <taxon>Georgenia</taxon>
    </lineage>
</organism>
<dbReference type="Pfam" id="PF01261">
    <property type="entry name" value="AP_endonuc_2"/>
    <property type="match status" value="1"/>
</dbReference>
<dbReference type="OrthoDB" id="9779184at2"/>
<feature type="domain" description="Xylose isomerase-like TIM barrel" evidence="2">
    <location>
        <begin position="44"/>
        <end position="270"/>
    </location>
</feature>
<evidence type="ECO:0000313" key="4">
    <source>
        <dbReference type="Proteomes" id="UP000250222"/>
    </source>
</evidence>
<dbReference type="SUPFAM" id="SSF51658">
    <property type="entry name" value="Xylose isomerase-like"/>
    <property type="match status" value="1"/>
</dbReference>
<dbReference type="InterPro" id="IPR050312">
    <property type="entry name" value="IolE/XylAMocC-like"/>
</dbReference>
<keyword evidence="1" id="KW-0119">Carbohydrate metabolism</keyword>
<evidence type="ECO:0000256" key="1">
    <source>
        <dbReference type="ARBA" id="ARBA00023277"/>
    </source>
</evidence>
<sequence length="290" mass="30756">MRIAGAPISWGVCEVPGWGHQLSPDRVLTEMAGLGITATEFGPQGWLPEAPAERARALAPYDLAAVGAFVPVVLHDPGHDPVPEVDRELDSFEAAGGDVLVLAAASGQDGYDERPALDDAGWAALLRNLDRLTELAASRGVRASLHPHVGTMVEGEEEVRRVLEGSAVPLCLDTGHLLIGGTDPVALATEHAARINHVHVKDVRLDLARRVQQGETTYTDAVRQGIYTPVGTGDVDFAAIVSALDAAGFDGWYVLEQDAILTAEPPEGTGPLEDVRRSLERLRGLAGQAR</sequence>
<reference evidence="3 4" key="1">
    <citation type="submission" date="2016-10" db="EMBL/GenBank/DDBJ databases">
        <authorList>
            <person name="Cai Z."/>
        </authorList>
    </citation>
    <scope>NUCLEOTIDE SEQUENCE [LARGE SCALE GENOMIC DNA]</scope>
    <source>
        <strain evidence="3 4">CGMCC 1.10826</strain>
    </source>
</reference>
<keyword evidence="4" id="KW-1185">Reference proteome</keyword>
<dbReference type="Gene3D" id="3.20.20.150">
    <property type="entry name" value="Divalent-metal-dependent TIM barrel enzymes"/>
    <property type="match status" value="1"/>
</dbReference>
<dbReference type="RefSeq" id="WP_110852834.1">
    <property type="nucleotide sequence ID" value="NZ_QKLZ01000008.1"/>
</dbReference>
<gene>
    <name evidence="3" type="ORF">SAMN05216184_108125</name>
</gene>
<name>A0A2Y9AFS9_9MICO</name>
<evidence type="ECO:0000313" key="3">
    <source>
        <dbReference type="EMBL" id="SSA43361.1"/>
    </source>
</evidence>
<dbReference type="InterPro" id="IPR036237">
    <property type="entry name" value="Xyl_isomerase-like_sf"/>
</dbReference>
<dbReference type="InterPro" id="IPR013022">
    <property type="entry name" value="Xyl_isomerase-like_TIM-brl"/>
</dbReference>
<evidence type="ECO:0000259" key="2">
    <source>
        <dbReference type="Pfam" id="PF01261"/>
    </source>
</evidence>
<protein>
    <submittedName>
        <fullName evidence="3">2-keto-myo-inositol dehydratase</fullName>
    </submittedName>
</protein>
<dbReference type="EMBL" id="UETB01000008">
    <property type="protein sequence ID" value="SSA43361.1"/>
    <property type="molecule type" value="Genomic_DNA"/>
</dbReference>
<dbReference type="PANTHER" id="PTHR12110">
    <property type="entry name" value="HYDROXYPYRUVATE ISOMERASE"/>
    <property type="match status" value="1"/>
</dbReference>
<accession>A0A2Y9AFS9</accession>
<dbReference type="Proteomes" id="UP000250222">
    <property type="component" value="Unassembled WGS sequence"/>
</dbReference>